<name>A0A1J4KHE6_9EUKA</name>
<evidence type="ECO:0000256" key="2">
    <source>
        <dbReference type="ARBA" id="ARBA00022840"/>
    </source>
</evidence>
<dbReference type="PANTHER" id="PTHR23257">
    <property type="entry name" value="SERINE-THREONINE PROTEIN KINASE"/>
    <property type="match status" value="1"/>
</dbReference>
<reference evidence="7" key="1">
    <citation type="submission" date="2016-10" db="EMBL/GenBank/DDBJ databases">
        <authorList>
            <person name="Benchimol M."/>
            <person name="Almeida L.G."/>
            <person name="Vasconcelos A.T."/>
            <person name="Perreira-Neves A."/>
            <person name="Rosa I.A."/>
            <person name="Tasca T."/>
            <person name="Bogo M.R."/>
            <person name="de Souza W."/>
        </authorList>
    </citation>
    <scope>NUCLEOTIDE SEQUENCE [LARGE SCALE GENOMIC DNA]</scope>
    <source>
        <strain evidence="7">K</strain>
    </source>
</reference>
<comment type="caution">
    <text evidence="7">The sequence shown here is derived from an EMBL/GenBank/DDBJ whole genome shotgun (WGS) entry which is preliminary data.</text>
</comment>
<feature type="binding site" evidence="4">
    <location>
        <position position="510"/>
    </location>
    <ligand>
        <name>ATP</name>
        <dbReference type="ChEBI" id="CHEBI:30616"/>
    </ligand>
</feature>
<dbReference type="Pfam" id="PF00415">
    <property type="entry name" value="RCC1"/>
    <property type="match status" value="1"/>
</dbReference>
<feature type="repeat" description="RCC1" evidence="3">
    <location>
        <begin position="244"/>
        <end position="296"/>
    </location>
</feature>
<proteinExistence type="predicted"/>
<accession>A0A1J4KHE6</accession>
<protein>
    <recommendedName>
        <fullName evidence="6">Protein kinase domain-containing protein</fullName>
    </recommendedName>
</protein>
<dbReference type="AlphaFoldDB" id="A0A1J4KHE6"/>
<evidence type="ECO:0000256" key="4">
    <source>
        <dbReference type="PROSITE-ProRule" id="PRU10141"/>
    </source>
</evidence>
<dbReference type="InterPro" id="IPR050167">
    <property type="entry name" value="Ser_Thr_protein_kinase"/>
</dbReference>
<dbReference type="OrthoDB" id="10256179at2759"/>
<organism evidence="7 8">
    <name type="scientific">Tritrichomonas foetus</name>
    <dbReference type="NCBI Taxonomy" id="1144522"/>
    <lineage>
        <taxon>Eukaryota</taxon>
        <taxon>Metamonada</taxon>
        <taxon>Parabasalia</taxon>
        <taxon>Tritrichomonadida</taxon>
        <taxon>Tritrichomonadidae</taxon>
        <taxon>Tritrichomonas</taxon>
    </lineage>
</organism>
<keyword evidence="1 4" id="KW-0547">Nucleotide-binding</keyword>
<dbReference type="PRINTS" id="PR00633">
    <property type="entry name" value="RCCNDNSATION"/>
</dbReference>
<evidence type="ECO:0000256" key="5">
    <source>
        <dbReference type="SAM" id="Coils"/>
    </source>
</evidence>
<dbReference type="Pfam" id="PF13540">
    <property type="entry name" value="RCC1_2"/>
    <property type="match status" value="1"/>
</dbReference>
<feature type="repeat" description="RCC1" evidence="3">
    <location>
        <begin position="6"/>
        <end position="55"/>
    </location>
</feature>
<dbReference type="InterPro" id="IPR000719">
    <property type="entry name" value="Prot_kinase_dom"/>
</dbReference>
<dbReference type="EMBL" id="MLAK01000644">
    <property type="protein sequence ID" value="OHT09252.1"/>
    <property type="molecule type" value="Genomic_DNA"/>
</dbReference>
<dbReference type="GeneID" id="94836961"/>
<dbReference type="PROSITE" id="PS00108">
    <property type="entry name" value="PROTEIN_KINASE_ST"/>
    <property type="match status" value="1"/>
</dbReference>
<sequence>MTNSNIQIISAGYNEYGQLGREGDNHIPALVENLKTDKLVSVSIGSDHSVALYEDGSVFGWGWNESGLLGFPKEDEKVKFPTKINGLPNIIDVKCVSDVILFLTEEKKVFITSTKNKKSLFEEIKIGESAVALFGFKDPWIVGESGVVYWYDCEKSKRIKKIGSFQFGAPKQILSIKHSVILITSTGEALGMSMKKLRPNDVDENSDVVGMSEDHFSPIESLRDVKIKKVSGSYCYFLALSEDNQVFAWGSNRYGQLGVGTKKDMYNSFVPLTVCGDVKIIDIAAGYFHSILVDCYGHVWGLGDGEYGQTMLGDEEGIQSKLIEGAVSAYCGEDFSLVIIGNLPLSEGEALNFIDTHSTKGETMNDLNKSQTELLKDENIRLKNEISLKEKQIDELENELSKSKDEVKMLNEKIHSLHKIKHKYKKMKHNNKTQNSIISKLEKQIEDLKIHINNRMETEKLNEQNLLTNSTKIKIYSQEDIENLDKIEKIGRGATSDVIKVSRKEIYALKVLEFDSTTDNDNLSFKLMKDFVKEFEIMSQISHQNILKTYGICYGDSTHSPSILLEYCPTNLKKIISNLADENEIKHIIFEIISGMSYLHQAGFIHRDLKPENILIDSENHVKICDFGISTISSETTHTKGIGTLAYMSPEILNEEEHYTEKVDVYSFGIVLYFILTKGSLPKLPITKIIQGSKIPIPPNINDFYRDILEQCLSFEPKNRPSFSDLVNKFCSNCRIQSL</sequence>
<keyword evidence="5" id="KW-0175">Coiled coil</keyword>
<dbReference type="InterPro" id="IPR008271">
    <property type="entry name" value="Ser/Thr_kinase_AS"/>
</dbReference>
<dbReference type="GO" id="GO:0004672">
    <property type="term" value="F:protein kinase activity"/>
    <property type="evidence" value="ECO:0007669"/>
    <property type="project" value="InterPro"/>
</dbReference>
<dbReference type="Gene3D" id="2.130.10.30">
    <property type="entry name" value="Regulator of chromosome condensation 1/beta-lactamase-inhibitor protein II"/>
    <property type="match status" value="2"/>
</dbReference>
<dbReference type="InterPro" id="IPR000408">
    <property type="entry name" value="Reg_chr_condens"/>
</dbReference>
<dbReference type="PROSITE" id="PS50012">
    <property type="entry name" value="RCC1_3"/>
    <property type="match status" value="3"/>
</dbReference>
<keyword evidence="8" id="KW-1185">Reference proteome</keyword>
<dbReference type="InterPro" id="IPR017441">
    <property type="entry name" value="Protein_kinase_ATP_BS"/>
</dbReference>
<feature type="repeat" description="RCC1" evidence="3">
    <location>
        <begin position="56"/>
        <end position="106"/>
    </location>
</feature>
<evidence type="ECO:0000313" key="7">
    <source>
        <dbReference type="EMBL" id="OHT09252.1"/>
    </source>
</evidence>
<keyword evidence="2 4" id="KW-0067">ATP-binding</keyword>
<dbReference type="SMART" id="SM00220">
    <property type="entry name" value="S_TKc"/>
    <property type="match status" value="1"/>
</dbReference>
<dbReference type="Gene3D" id="1.10.510.10">
    <property type="entry name" value="Transferase(Phosphotransferase) domain 1"/>
    <property type="match status" value="1"/>
</dbReference>
<feature type="coiled-coil region" evidence="5">
    <location>
        <begin position="372"/>
        <end position="458"/>
    </location>
</feature>
<gene>
    <name evidence="7" type="ORF">TRFO_21900</name>
</gene>
<dbReference type="Proteomes" id="UP000179807">
    <property type="component" value="Unassembled WGS sequence"/>
</dbReference>
<dbReference type="GO" id="GO:0005524">
    <property type="term" value="F:ATP binding"/>
    <property type="evidence" value="ECO:0007669"/>
    <property type="project" value="UniProtKB-UniRule"/>
</dbReference>
<evidence type="ECO:0000313" key="8">
    <source>
        <dbReference type="Proteomes" id="UP000179807"/>
    </source>
</evidence>
<evidence type="ECO:0000256" key="1">
    <source>
        <dbReference type="ARBA" id="ARBA00022741"/>
    </source>
</evidence>
<dbReference type="RefSeq" id="XP_068362388.1">
    <property type="nucleotide sequence ID" value="XM_068502257.1"/>
</dbReference>
<evidence type="ECO:0000259" key="6">
    <source>
        <dbReference type="PROSITE" id="PS50011"/>
    </source>
</evidence>
<dbReference type="VEuPathDB" id="TrichDB:TRFO_21900"/>
<feature type="domain" description="Protein kinase" evidence="6">
    <location>
        <begin position="484"/>
        <end position="739"/>
    </location>
</feature>
<dbReference type="InterPro" id="IPR011009">
    <property type="entry name" value="Kinase-like_dom_sf"/>
</dbReference>
<dbReference type="PROSITE" id="PS00107">
    <property type="entry name" value="PROTEIN_KINASE_ATP"/>
    <property type="match status" value="1"/>
</dbReference>
<dbReference type="PROSITE" id="PS50011">
    <property type="entry name" value="PROTEIN_KINASE_DOM"/>
    <property type="match status" value="1"/>
</dbReference>
<dbReference type="Pfam" id="PF00069">
    <property type="entry name" value="Pkinase"/>
    <property type="match status" value="1"/>
</dbReference>
<dbReference type="SUPFAM" id="SSF56112">
    <property type="entry name" value="Protein kinase-like (PK-like)"/>
    <property type="match status" value="1"/>
</dbReference>
<dbReference type="InterPro" id="IPR009091">
    <property type="entry name" value="RCC1/BLIP-II"/>
</dbReference>
<evidence type="ECO:0000256" key="3">
    <source>
        <dbReference type="PROSITE-ProRule" id="PRU00235"/>
    </source>
</evidence>
<dbReference type="SUPFAM" id="SSF50985">
    <property type="entry name" value="RCC1/BLIP-II"/>
    <property type="match status" value="1"/>
</dbReference>